<dbReference type="CDD" id="cd05269">
    <property type="entry name" value="TMR_SDR_a"/>
    <property type="match status" value="1"/>
</dbReference>
<dbReference type="PANTHER" id="PTHR47129">
    <property type="entry name" value="QUINONE OXIDOREDUCTASE 2"/>
    <property type="match status" value="1"/>
</dbReference>
<dbReference type="InterPro" id="IPR016040">
    <property type="entry name" value="NAD(P)-bd_dom"/>
</dbReference>
<gene>
    <name evidence="2" type="ORF">SAMN05444365_104263</name>
</gene>
<dbReference type="InterPro" id="IPR036291">
    <property type="entry name" value="NAD(P)-bd_dom_sf"/>
</dbReference>
<dbReference type="InterPro" id="IPR052718">
    <property type="entry name" value="NmrA-type_oxidoreductase"/>
</dbReference>
<dbReference type="Pfam" id="PF13460">
    <property type="entry name" value="NAD_binding_10"/>
    <property type="match status" value="1"/>
</dbReference>
<evidence type="ECO:0000313" key="3">
    <source>
        <dbReference type="Proteomes" id="UP000242415"/>
    </source>
</evidence>
<dbReference type="EMBL" id="FNPH01000004">
    <property type="protein sequence ID" value="SDY94641.1"/>
    <property type="molecule type" value="Genomic_DNA"/>
</dbReference>
<dbReference type="SUPFAM" id="SSF51735">
    <property type="entry name" value="NAD(P)-binding Rossmann-fold domains"/>
    <property type="match status" value="1"/>
</dbReference>
<evidence type="ECO:0000313" key="2">
    <source>
        <dbReference type="EMBL" id="SDY94641.1"/>
    </source>
</evidence>
<dbReference type="PANTHER" id="PTHR47129:SF1">
    <property type="entry name" value="NMRA-LIKE DOMAIN-CONTAINING PROTEIN"/>
    <property type="match status" value="1"/>
</dbReference>
<dbReference type="STRING" id="405436.SAMN05444365_104263"/>
<dbReference type="Gene3D" id="3.40.50.720">
    <property type="entry name" value="NAD(P)-binding Rossmann-like Domain"/>
    <property type="match status" value="1"/>
</dbReference>
<evidence type="ECO:0000259" key="1">
    <source>
        <dbReference type="Pfam" id="PF13460"/>
    </source>
</evidence>
<keyword evidence="3" id="KW-1185">Reference proteome</keyword>
<organism evidence="2 3">
    <name type="scientific">Micromonospora pattaloongensis</name>
    <dbReference type="NCBI Taxonomy" id="405436"/>
    <lineage>
        <taxon>Bacteria</taxon>
        <taxon>Bacillati</taxon>
        <taxon>Actinomycetota</taxon>
        <taxon>Actinomycetes</taxon>
        <taxon>Micromonosporales</taxon>
        <taxon>Micromonosporaceae</taxon>
        <taxon>Micromonospora</taxon>
    </lineage>
</organism>
<dbReference type="RefSeq" id="WP_091556299.1">
    <property type="nucleotide sequence ID" value="NZ_FNPH01000004.1"/>
</dbReference>
<proteinExistence type="predicted"/>
<dbReference type="Proteomes" id="UP000242415">
    <property type="component" value="Unassembled WGS sequence"/>
</dbReference>
<dbReference type="Gene3D" id="3.90.25.10">
    <property type="entry name" value="UDP-galactose 4-epimerase, domain 1"/>
    <property type="match status" value="1"/>
</dbReference>
<protein>
    <submittedName>
        <fullName evidence="2">NAD(P)H dehydrogenase (Quinone)</fullName>
    </submittedName>
</protein>
<accession>A0A1H3P0R1</accession>
<feature type="domain" description="NAD(P)-binding" evidence="1">
    <location>
        <begin position="6"/>
        <end position="184"/>
    </location>
</feature>
<dbReference type="OrthoDB" id="5510591at2"/>
<name>A0A1H3P0R1_9ACTN</name>
<sequence length="285" mass="29352">MITVTGATGQLGRLTIAALLQRGVPAAEIVAGVRNVERGAELAALGVQVRHADYDRPETLAEAFAGSDRLLLISGSEVGKRVAQHANAVAAAKAAGVRLLAYTSILNADTSGVGLAEEHRATEALVRDSGLPFVLLRNGWYLENYTANLAPALQHGAILGSANDGRVAAATRADYAAAAAAVLTGDGHDNKVYELGGDQPFTMAELAAEVTRQSSVTVVYRDLPPAEYAAALAAAGLPEPVAAMLADSDQGVARGELNTDRRDLRTLIGRPTTTLGEAIGAALPA</sequence>
<dbReference type="AlphaFoldDB" id="A0A1H3P0R1"/>
<reference evidence="3" key="1">
    <citation type="submission" date="2016-10" db="EMBL/GenBank/DDBJ databases">
        <authorList>
            <person name="Varghese N."/>
            <person name="Submissions S."/>
        </authorList>
    </citation>
    <scope>NUCLEOTIDE SEQUENCE [LARGE SCALE GENOMIC DNA]</scope>
    <source>
        <strain evidence="3">DSM 45245</strain>
    </source>
</reference>